<comment type="caution">
    <text evidence="2">The sequence shown here is derived from an EMBL/GenBank/DDBJ whole genome shotgun (WGS) entry which is preliminary data.</text>
</comment>
<accession>A0A9Q1JAP3</accession>
<reference evidence="2" key="1">
    <citation type="journal article" date="2023" name="Science">
        <title>Genome structures resolve the early diversification of teleost fishes.</title>
        <authorList>
            <person name="Parey E."/>
            <person name="Louis A."/>
            <person name="Montfort J."/>
            <person name="Bouchez O."/>
            <person name="Roques C."/>
            <person name="Iampietro C."/>
            <person name="Lluch J."/>
            <person name="Castinel A."/>
            <person name="Donnadieu C."/>
            <person name="Desvignes T."/>
            <person name="Floi Bucao C."/>
            <person name="Jouanno E."/>
            <person name="Wen M."/>
            <person name="Mejri S."/>
            <person name="Dirks R."/>
            <person name="Jansen H."/>
            <person name="Henkel C."/>
            <person name="Chen W.J."/>
            <person name="Zahm M."/>
            <person name="Cabau C."/>
            <person name="Klopp C."/>
            <person name="Thompson A.W."/>
            <person name="Robinson-Rechavi M."/>
            <person name="Braasch I."/>
            <person name="Lecointre G."/>
            <person name="Bobe J."/>
            <person name="Postlethwait J.H."/>
            <person name="Berthelot C."/>
            <person name="Roest Crollius H."/>
            <person name="Guiguen Y."/>
        </authorList>
    </citation>
    <scope>NUCLEOTIDE SEQUENCE</scope>
    <source>
        <strain evidence="2">WJC10195</strain>
    </source>
</reference>
<feature type="region of interest" description="Disordered" evidence="1">
    <location>
        <begin position="139"/>
        <end position="162"/>
    </location>
</feature>
<name>A0A9Q1JAP3_SYNKA</name>
<protein>
    <submittedName>
        <fullName evidence="2">Uncharacterized protein</fullName>
    </submittedName>
</protein>
<dbReference type="Proteomes" id="UP001152622">
    <property type="component" value="Chromosome 2"/>
</dbReference>
<feature type="compositionally biased region" description="Basic and acidic residues" evidence="1">
    <location>
        <begin position="140"/>
        <end position="162"/>
    </location>
</feature>
<dbReference type="EMBL" id="JAINUF010000002">
    <property type="protein sequence ID" value="KAJ8375450.1"/>
    <property type="molecule type" value="Genomic_DNA"/>
</dbReference>
<sequence>MVSFHRRCQVALESDRRRLLRRCLSAWRILFQAERSQQDLLNQQEETQRKMAALINAATSGKLGLSNTVPPAPSPTLHTTIIPPEMTPTQTQPPPPAVPDVALPLPEALPMQVWQGMKCQMAINIDNPYQRLDGAPQKFGKKEERHKEQQRTIAEQRQHLRDQSQQIRLLLEEQRMLKYQWKEQRMVGEKWQAQIAPPLCPDPEGLTLPVGLRYPSPM</sequence>
<dbReference type="OrthoDB" id="6256972at2759"/>
<gene>
    <name evidence="2" type="ORF">SKAU_G00060300</name>
</gene>
<keyword evidence="3" id="KW-1185">Reference proteome</keyword>
<evidence type="ECO:0000313" key="2">
    <source>
        <dbReference type="EMBL" id="KAJ8375450.1"/>
    </source>
</evidence>
<dbReference type="AlphaFoldDB" id="A0A9Q1JAP3"/>
<evidence type="ECO:0000256" key="1">
    <source>
        <dbReference type="SAM" id="MobiDB-lite"/>
    </source>
</evidence>
<evidence type="ECO:0000313" key="3">
    <source>
        <dbReference type="Proteomes" id="UP001152622"/>
    </source>
</evidence>
<organism evidence="2 3">
    <name type="scientific">Synaphobranchus kaupii</name>
    <name type="common">Kaup's arrowtooth eel</name>
    <dbReference type="NCBI Taxonomy" id="118154"/>
    <lineage>
        <taxon>Eukaryota</taxon>
        <taxon>Metazoa</taxon>
        <taxon>Chordata</taxon>
        <taxon>Craniata</taxon>
        <taxon>Vertebrata</taxon>
        <taxon>Euteleostomi</taxon>
        <taxon>Actinopterygii</taxon>
        <taxon>Neopterygii</taxon>
        <taxon>Teleostei</taxon>
        <taxon>Anguilliformes</taxon>
        <taxon>Synaphobranchidae</taxon>
        <taxon>Synaphobranchus</taxon>
    </lineage>
</organism>
<proteinExistence type="predicted"/>